<proteinExistence type="inferred from homology"/>
<dbReference type="GO" id="GO:0005869">
    <property type="term" value="C:dynactin complex"/>
    <property type="evidence" value="ECO:0007669"/>
    <property type="project" value="InterPro"/>
</dbReference>
<evidence type="ECO:0000256" key="4">
    <source>
        <dbReference type="ARBA" id="ARBA00022490"/>
    </source>
</evidence>
<accession>A0A8H7PUB2</accession>
<keyword evidence="5" id="KW-0206">Cytoskeleton</keyword>
<comment type="caution">
    <text evidence="7">The sequence shown here is derived from an EMBL/GenBank/DDBJ whole genome shotgun (WGS) entry which is preliminary data.</text>
</comment>
<keyword evidence="8" id="KW-1185">Reference proteome</keyword>
<sequence length="152" mass="16787">MIFTTYLGTILHPRCKVVAESGPIVIGANNIIEENAIIFNKNTTPLIIGNNNVFEVGCYVEGLGIGDKNTIEARARLIGTTVVGNNCVIGSACTTDLHEKMDDNTVIYGSDCLRRKQQEQTSAQASLHLRHLEYLREMLPKYNHLKQLSLDG</sequence>
<organism evidence="7 8">
    <name type="scientific">Mortierella isabellina</name>
    <name type="common">Filamentous fungus</name>
    <name type="synonym">Umbelopsis isabellina</name>
    <dbReference type="NCBI Taxonomy" id="91625"/>
    <lineage>
        <taxon>Eukaryota</taxon>
        <taxon>Fungi</taxon>
        <taxon>Fungi incertae sedis</taxon>
        <taxon>Mucoromycota</taxon>
        <taxon>Mucoromycotina</taxon>
        <taxon>Umbelopsidomycetes</taxon>
        <taxon>Umbelopsidales</taxon>
        <taxon>Umbelopsidaceae</taxon>
        <taxon>Umbelopsis</taxon>
    </lineage>
</organism>
<evidence type="ECO:0000256" key="2">
    <source>
        <dbReference type="ARBA" id="ARBA00007719"/>
    </source>
</evidence>
<evidence type="ECO:0000256" key="5">
    <source>
        <dbReference type="ARBA" id="ARBA00023212"/>
    </source>
</evidence>
<dbReference type="Gene3D" id="2.160.10.10">
    <property type="entry name" value="Hexapeptide repeat proteins"/>
    <property type="match status" value="1"/>
</dbReference>
<dbReference type="PANTHER" id="PTHR13072">
    <property type="entry name" value="DYNACTIN 6"/>
    <property type="match status" value="1"/>
</dbReference>
<dbReference type="InterPro" id="IPR027777">
    <property type="entry name" value="DCTN6"/>
</dbReference>
<dbReference type="Proteomes" id="UP000654370">
    <property type="component" value="Unassembled WGS sequence"/>
</dbReference>
<dbReference type="CDD" id="cd04646">
    <property type="entry name" value="LbH_Dynactin_6"/>
    <property type="match status" value="1"/>
</dbReference>
<gene>
    <name evidence="7" type="ORF">INT43_004025</name>
</gene>
<dbReference type="AlphaFoldDB" id="A0A8H7PUB2"/>
<dbReference type="InterPro" id="IPR011004">
    <property type="entry name" value="Trimer_LpxA-like_sf"/>
</dbReference>
<dbReference type="GO" id="GO:0070840">
    <property type="term" value="F:dynein complex binding"/>
    <property type="evidence" value="ECO:0007669"/>
    <property type="project" value="TreeGrafter"/>
</dbReference>
<protein>
    <recommendedName>
        <fullName evidence="3">Dynactin subunit 6</fullName>
    </recommendedName>
</protein>
<evidence type="ECO:0000313" key="8">
    <source>
        <dbReference type="Proteomes" id="UP000654370"/>
    </source>
</evidence>
<reference evidence="7" key="1">
    <citation type="submission" date="2020-12" db="EMBL/GenBank/DDBJ databases">
        <title>Metabolic potential, ecology and presence of endohyphal bacteria is reflected in genomic diversity of Mucoromycotina.</title>
        <authorList>
            <person name="Muszewska A."/>
            <person name="Okrasinska A."/>
            <person name="Steczkiewicz K."/>
            <person name="Drgas O."/>
            <person name="Orlowska M."/>
            <person name="Perlinska-Lenart U."/>
            <person name="Aleksandrzak-Piekarczyk T."/>
            <person name="Szatraj K."/>
            <person name="Zielenkiewicz U."/>
            <person name="Pilsyk S."/>
            <person name="Malc E."/>
            <person name="Mieczkowski P."/>
            <person name="Kruszewska J.S."/>
            <person name="Biernat P."/>
            <person name="Pawlowska J."/>
        </authorList>
    </citation>
    <scope>NUCLEOTIDE SEQUENCE</scope>
    <source>
        <strain evidence="7">WA0000067209</strain>
    </source>
</reference>
<comment type="similarity">
    <text evidence="2">Belongs to the dynactin subunits 5/6 family. Dynactin subunit 6 subfamily.</text>
</comment>
<evidence type="ECO:0000256" key="1">
    <source>
        <dbReference type="ARBA" id="ARBA00004245"/>
    </source>
</evidence>
<comment type="subcellular location">
    <subcellularLocation>
        <location evidence="1">Cytoplasm</location>
        <location evidence="1">Cytoskeleton</location>
    </subcellularLocation>
</comment>
<dbReference type="OrthoDB" id="2355at2759"/>
<dbReference type="PANTHER" id="PTHR13072:SF0">
    <property type="entry name" value="DYNACTIN SUBUNIT 6"/>
    <property type="match status" value="1"/>
</dbReference>
<evidence type="ECO:0000256" key="3">
    <source>
        <dbReference type="ARBA" id="ARBA00016573"/>
    </source>
</evidence>
<dbReference type="SUPFAM" id="SSF51161">
    <property type="entry name" value="Trimeric LpxA-like enzymes"/>
    <property type="match status" value="1"/>
</dbReference>
<evidence type="ECO:0000256" key="6">
    <source>
        <dbReference type="ARBA" id="ARBA00034687"/>
    </source>
</evidence>
<comment type="function">
    <text evidence="6">Part of the dynactin complex that activates the molecular motor dynein for ultra-processive transport along microtubules.</text>
</comment>
<dbReference type="EMBL" id="JAEPQZ010000006">
    <property type="protein sequence ID" value="KAG2180236.1"/>
    <property type="molecule type" value="Genomic_DNA"/>
</dbReference>
<evidence type="ECO:0000313" key="7">
    <source>
        <dbReference type="EMBL" id="KAG2180236.1"/>
    </source>
</evidence>
<dbReference type="GO" id="GO:0007052">
    <property type="term" value="P:mitotic spindle organization"/>
    <property type="evidence" value="ECO:0007669"/>
    <property type="project" value="TreeGrafter"/>
</dbReference>
<name>A0A8H7PUB2_MORIS</name>
<keyword evidence="4" id="KW-0963">Cytoplasm</keyword>